<gene>
    <name evidence="6" type="ORF">D3873_02920</name>
</gene>
<dbReference type="EMBL" id="CP032418">
    <property type="protein sequence ID" value="AYC28872.1"/>
    <property type="molecule type" value="Genomic_DNA"/>
</dbReference>
<dbReference type="InterPro" id="IPR036388">
    <property type="entry name" value="WH-like_DNA-bd_sf"/>
</dbReference>
<evidence type="ECO:0000259" key="5">
    <source>
        <dbReference type="Pfam" id="PF04542"/>
    </source>
</evidence>
<evidence type="ECO:0000256" key="3">
    <source>
        <dbReference type="ARBA" id="ARBA00023125"/>
    </source>
</evidence>
<evidence type="ECO:0000256" key="4">
    <source>
        <dbReference type="ARBA" id="ARBA00023163"/>
    </source>
</evidence>
<evidence type="ECO:0000256" key="2">
    <source>
        <dbReference type="ARBA" id="ARBA00023082"/>
    </source>
</evidence>
<dbReference type="GO" id="GO:0006352">
    <property type="term" value="P:DNA-templated transcription initiation"/>
    <property type="evidence" value="ECO:0007669"/>
    <property type="project" value="InterPro"/>
</dbReference>
<keyword evidence="1" id="KW-0805">Transcription regulation</keyword>
<dbReference type="NCBIfam" id="TIGR02937">
    <property type="entry name" value="sigma70-ECF"/>
    <property type="match status" value="1"/>
</dbReference>
<dbReference type="InterPro" id="IPR007627">
    <property type="entry name" value="RNA_pol_sigma70_r2"/>
</dbReference>
<evidence type="ECO:0000256" key="1">
    <source>
        <dbReference type="ARBA" id="ARBA00023015"/>
    </source>
</evidence>
<dbReference type="Gene3D" id="1.10.1740.10">
    <property type="match status" value="1"/>
</dbReference>
<keyword evidence="3" id="KW-0238">DNA-binding</keyword>
<dbReference type="OrthoDB" id="9783788at2"/>
<accession>A0A385YTH2</accession>
<evidence type="ECO:0000313" key="7">
    <source>
        <dbReference type="Proteomes" id="UP000265725"/>
    </source>
</evidence>
<organism evidence="6 7">
    <name type="scientific">Paenisporosarcina cavernae</name>
    <dbReference type="NCBI Taxonomy" id="2320858"/>
    <lineage>
        <taxon>Bacteria</taxon>
        <taxon>Bacillati</taxon>
        <taxon>Bacillota</taxon>
        <taxon>Bacilli</taxon>
        <taxon>Bacillales</taxon>
        <taxon>Caryophanaceae</taxon>
        <taxon>Paenisporosarcina</taxon>
    </lineage>
</organism>
<reference evidence="7" key="1">
    <citation type="submission" date="2018-09" db="EMBL/GenBank/DDBJ databases">
        <authorList>
            <person name="Zhu H."/>
        </authorList>
    </citation>
    <scope>NUCLEOTIDE SEQUENCE [LARGE SCALE GENOMIC DNA]</scope>
    <source>
        <strain evidence="7">K2R23-3</strain>
    </source>
</reference>
<dbReference type="InterPro" id="IPR014284">
    <property type="entry name" value="RNA_pol_sigma-70_dom"/>
</dbReference>
<keyword evidence="2" id="KW-0731">Sigma factor</keyword>
<sequence>MVKTTRFSYRNVIFLPFTHNSKQDTMHLPRKTCECTRRNDHPMETFETCLAQFEPMISACMRKLHIYKNHADYIQSGRIALWKAWKNFDSNTGNFAAYAYRSIYGAMLDEMTRQNAYDVDEMSEDHAAPAGNETNHPEIPFEILPEKDRELLFLLYIEGKKLREVTSHFHMTEAALKKRKERALFKLRNAILTRQS</sequence>
<keyword evidence="4" id="KW-0804">Transcription</keyword>
<dbReference type="GO" id="GO:0016987">
    <property type="term" value="F:sigma factor activity"/>
    <property type="evidence" value="ECO:0007669"/>
    <property type="project" value="UniProtKB-KW"/>
</dbReference>
<dbReference type="InterPro" id="IPR013324">
    <property type="entry name" value="RNA_pol_sigma_r3/r4-like"/>
</dbReference>
<dbReference type="SUPFAM" id="SSF88659">
    <property type="entry name" value="Sigma3 and sigma4 domains of RNA polymerase sigma factors"/>
    <property type="match status" value="1"/>
</dbReference>
<dbReference type="Pfam" id="PF04542">
    <property type="entry name" value="Sigma70_r2"/>
    <property type="match status" value="1"/>
</dbReference>
<dbReference type="InterPro" id="IPR013325">
    <property type="entry name" value="RNA_pol_sigma_r2"/>
</dbReference>
<dbReference type="Proteomes" id="UP000265725">
    <property type="component" value="Chromosome"/>
</dbReference>
<feature type="domain" description="RNA polymerase sigma-70 region 2" evidence="5">
    <location>
        <begin position="58"/>
        <end position="115"/>
    </location>
</feature>
<protein>
    <submittedName>
        <fullName evidence="6">Sigma-70 family RNA polymerase sigma factor</fullName>
    </submittedName>
</protein>
<name>A0A385YTH2_9BACL</name>
<dbReference type="PANTHER" id="PTHR30385">
    <property type="entry name" value="SIGMA FACTOR F FLAGELLAR"/>
    <property type="match status" value="1"/>
</dbReference>
<dbReference type="Gene3D" id="1.10.10.10">
    <property type="entry name" value="Winged helix-like DNA-binding domain superfamily/Winged helix DNA-binding domain"/>
    <property type="match status" value="1"/>
</dbReference>
<keyword evidence="7" id="KW-1185">Reference proteome</keyword>
<proteinExistence type="predicted"/>
<dbReference type="SUPFAM" id="SSF88946">
    <property type="entry name" value="Sigma2 domain of RNA polymerase sigma factors"/>
    <property type="match status" value="1"/>
</dbReference>
<dbReference type="KEGG" id="paek:D3873_02920"/>
<evidence type="ECO:0000313" key="6">
    <source>
        <dbReference type="EMBL" id="AYC28872.1"/>
    </source>
</evidence>
<dbReference type="GO" id="GO:0003677">
    <property type="term" value="F:DNA binding"/>
    <property type="evidence" value="ECO:0007669"/>
    <property type="project" value="UniProtKB-KW"/>
</dbReference>
<dbReference type="AlphaFoldDB" id="A0A385YTH2"/>